<protein>
    <submittedName>
        <fullName evidence="2">Uncharacterized protein</fullName>
    </submittedName>
</protein>
<gene>
    <name evidence="2" type="ORF">g.30181</name>
</gene>
<organism evidence="2">
    <name type="scientific">Cuerna arida</name>
    <dbReference type="NCBI Taxonomy" id="1464854"/>
    <lineage>
        <taxon>Eukaryota</taxon>
        <taxon>Metazoa</taxon>
        <taxon>Ecdysozoa</taxon>
        <taxon>Arthropoda</taxon>
        <taxon>Hexapoda</taxon>
        <taxon>Insecta</taxon>
        <taxon>Pterygota</taxon>
        <taxon>Neoptera</taxon>
        <taxon>Paraneoptera</taxon>
        <taxon>Hemiptera</taxon>
        <taxon>Auchenorrhyncha</taxon>
        <taxon>Membracoidea</taxon>
        <taxon>Cicadellidae</taxon>
        <taxon>Cicadellinae</taxon>
        <taxon>Proconiini</taxon>
        <taxon>Cuerna</taxon>
    </lineage>
</organism>
<dbReference type="EMBL" id="GECZ01009089">
    <property type="protein sequence ID" value="JAS60680.1"/>
    <property type="molecule type" value="Transcribed_RNA"/>
</dbReference>
<name>A0A1B6GE42_9HEMI</name>
<proteinExistence type="predicted"/>
<accession>A0A1B6GE42</accession>
<evidence type="ECO:0000256" key="1">
    <source>
        <dbReference type="SAM" id="MobiDB-lite"/>
    </source>
</evidence>
<dbReference type="AlphaFoldDB" id="A0A1B6GE42"/>
<reference evidence="2" key="1">
    <citation type="submission" date="2015-11" db="EMBL/GenBank/DDBJ databases">
        <title>De novo transcriptome assembly of four potential Pierce s Disease insect vectors from Arizona vineyards.</title>
        <authorList>
            <person name="Tassone E.E."/>
        </authorList>
    </citation>
    <scope>NUCLEOTIDE SEQUENCE</scope>
</reference>
<feature type="region of interest" description="Disordered" evidence="1">
    <location>
        <begin position="28"/>
        <end position="48"/>
    </location>
</feature>
<evidence type="ECO:0000313" key="2">
    <source>
        <dbReference type="EMBL" id="JAS60680.1"/>
    </source>
</evidence>
<sequence length="156" mass="17361">MAQRDFLIRSFRVVDQVTSVLKKMSNDKIKVGETNSETKPQPPPPALPPKKLCSLPNTTCTAVPLNKTVQKLPPKENQTNCQSVKGTVIEPPTTLRLQVMCNEATIRVRPDLPASAQWPTLGAKSTKAHIARHFSNTVKIHGLERRLSSEKFISFH</sequence>